<evidence type="ECO:0000313" key="10">
    <source>
        <dbReference type="WBParaSite" id="ACRNAN_scaffold10448.g14787.t1"/>
    </source>
</evidence>
<evidence type="ECO:0000256" key="6">
    <source>
        <dbReference type="ARBA" id="ARBA00038485"/>
    </source>
</evidence>
<organism evidence="9 10">
    <name type="scientific">Acrobeloides nanus</name>
    <dbReference type="NCBI Taxonomy" id="290746"/>
    <lineage>
        <taxon>Eukaryota</taxon>
        <taxon>Metazoa</taxon>
        <taxon>Ecdysozoa</taxon>
        <taxon>Nematoda</taxon>
        <taxon>Chromadorea</taxon>
        <taxon>Rhabditida</taxon>
        <taxon>Tylenchina</taxon>
        <taxon>Cephalobomorpha</taxon>
        <taxon>Cephaloboidea</taxon>
        <taxon>Cephalobidae</taxon>
        <taxon>Acrobeloides</taxon>
    </lineage>
</organism>
<evidence type="ECO:0000256" key="7">
    <source>
        <dbReference type="SAM" id="MobiDB-lite"/>
    </source>
</evidence>
<dbReference type="GO" id="GO:0006882">
    <property type="term" value="P:intracellular zinc ion homeostasis"/>
    <property type="evidence" value="ECO:0007669"/>
    <property type="project" value="TreeGrafter"/>
</dbReference>
<evidence type="ECO:0000256" key="1">
    <source>
        <dbReference type="ARBA" id="ARBA00004141"/>
    </source>
</evidence>
<evidence type="ECO:0000256" key="8">
    <source>
        <dbReference type="SAM" id="Phobius"/>
    </source>
</evidence>
<dbReference type="GO" id="GO:0005385">
    <property type="term" value="F:zinc ion transmembrane transporter activity"/>
    <property type="evidence" value="ECO:0007669"/>
    <property type="project" value="TreeGrafter"/>
</dbReference>
<feature type="compositionally biased region" description="Basic and acidic residues" evidence="7">
    <location>
        <begin position="1"/>
        <end position="10"/>
    </location>
</feature>
<comment type="similarity">
    <text evidence="6">Belongs to the ZIP transporter (TC 2.A.5) family. KE4/Catsup subfamily.</text>
</comment>
<keyword evidence="4 8" id="KW-1133">Transmembrane helix</keyword>
<reference evidence="10" key="1">
    <citation type="submission" date="2022-11" db="UniProtKB">
        <authorList>
            <consortium name="WormBaseParasite"/>
        </authorList>
    </citation>
    <scope>IDENTIFICATION</scope>
</reference>
<dbReference type="Proteomes" id="UP000887540">
    <property type="component" value="Unplaced"/>
</dbReference>
<comment type="subcellular location">
    <subcellularLocation>
        <location evidence="1">Membrane</location>
        <topology evidence="1">Multi-pass membrane protein</topology>
    </subcellularLocation>
</comment>
<keyword evidence="5 8" id="KW-0472">Membrane</keyword>
<feature type="transmembrane region" description="Helical" evidence="8">
    <location>
        <begin position="147"/>
        <end position="167"/>
    </location>
</feature>
<dbReference type="AlphaFoldDB" id="A0A914CG13"/>
<dbReference type="PANTHER" id="PTHR16950:SF25">
    <property type="entry name" value="ZINC TRANSPORTER SLC39A7"/>
    <property type="match status" value="1"/>
</dbReference>
<dbReference type="PANTHER" id="PTHR16950">
    <property type="entry name" value="ZINC TRANSPORTER SLC39A7 HISTIDINE-RICH MEMBRANE PROTEIN KE4"/>
    <property type="match status" value="1"/>
</dbReference>
<evidence type="ECO:0000256" key="4">
    <source>
        <dbReference type="ARBA" id="ARBA00022989"/>
    </source>
</evidence>
<name>A0A914CG13_9BILA</name>
<dbReference type="Pfam" id="PF02535">
    <property type="entry name" value="Zip"/>
    <property type="match status" value="1"/>
</dbReference>
<feature type="compositionally biased region" description="Basic and acidic residues" evidence="7">
    <location>
        <begin position="55"/>
        <end position="70"/>
    </location>
</feature>
<protein>
    <submittedName>
        <fullName evidence="10">Uncharacterized protein</fullName>
    </submittedName>
</protein>
<evidence type="ECO:0000256" key="5">
    <source>
        <dbReference type="ARBA" id="ARBA00023136"/>
    </source>
</evidence>
<keyword evidence="9" id="KW-1185">Reference proteome</keyword>
<dbReference type="InterPro" id="IPR003689">
    <property type="entry name" value="ZIP"/>
</dbReference>
<keyword evidence="2" id="KW-0813">Transport</keyword>
<dbReference type="GO" id="GO:0016020">
    <property type="term" value="C:membrane"/>
    <property type="evidence" value="ECO:0007669"/>
    <property type="project" value="UniProtKB-SubCell"/>
</dbReference>
<feature type="transmembrane region" description="Helical" evidence="8">
    <location>
        <begin position="210"/>
        <end position="230"/>
    </location>
</feature>
<evidence type="ECO:0000256" key="2">
    <source>
        <dbReference type="ARBA" id="ARBA00022448"/>
    </source>
</evidence>
<feature type="transmembrane region" description="Helical" evidence="8">
    <location>
        <begin position="179"/>
        <end position="198"/>
    </location>
</feature>
<keyword evidence="3 8" id="KW-0812">Transmembrane</keyword>
<evidence type="ECO:0000313" key="9">
    <source>
        <dbReference type="Proteomes" id="UP000887540"/>
    </source>
</evidence>
<sequence>MRIIRGDGGHGHSHSHSHHRPKPQKKPKSSDNETDDERSESDAPKVRSRRGSRTAQREGSRDDDHHHEDHLNEHHEVAKSGVAWLLNLVADMMHNFTDGLAIGASFIAGNTVGVGTMVMVLVHEIPHEIGDFAILIQSGFSKRKAMFMQLLTALGALIGCLVSLWSVDPYALAESAQSSWVLPFTAGGFIYIATVSIIPELLEKTTFWQSVVEIFFLCAGIFMMYLIALYE</sequence>
<proteinExistence type="inferred from homology"/>
<feature type="compositionally biased region" description="Basic residues" evidence="7">
    <location>
        <begin position="11"/>
        <end position="27"/>
    </location>
</feature>
<accession>A0A914CG13</accession>
<feature type="region of interest" description="Disordered" evidence="7">
    <location>
        <begin position="1"/>
        <end position="70"/>
    </location>
</feature>
<evidence type="ECO:0000256" key="3">
    <source>
        <dbReference type="ARBA" id="ARBA00022692"/>
    </source>
</evidence>
<dbReference type="WBParaSite" id="ACRNAN_scaffold10448.g14787.t1">
    <property type="protein sequence ID" value="ACRNAN_scaffold10448.g14787.t1"/>
    <property type="gene ID" value="ACRNAN_scaffold10448.g14787"/>
</dbReference>